<dbReference type="KEGG" id="mgl:MGL_3569"/>
<dbReference type="FunCoup" id="A8Q9Y9">
    <property type="interactions" value="38"/>
</dbReference>
<dbReference type="GO" id="GO:0016787">
    <property type="term" value="F:hydrolase activity"/>
    <property type="evidence" value="ECO:0007669"/>
    <property type="project" value="UniProtKB-KW"/>
</dbReference>
<dbReference type="STRING" id="425265.A8Q9Y9"/>
<comment type="similarity">
    <text evidence="1">Belongs to the amidase family.</text>
</comment>
<evidence type="ECO:0000256" key="4">
    <source>
        <dbReference type="PIRSR" id="PIRSR001221-2"/>
    </source>
</evidence>
<feature type="binding site" evidence="4">
    <location>
        <position position="183"/>
    </location>
    <ligand>
        <name>substrate</name>
    </ligand>
</feature>
<evidence type="ECO:0000313" key="6">
    <source>
        <dbReference type="EMBL" id="EDP41888.1"/>
    </source>
</evidence>
<evidence type="ECO:0000256" key="2">
    <source>
        <dbReference type="ARBA" id="ARBA00022801"/>
    </source>
</evidence>
<dbReference type="EMBL" id="AAYY01000014">
    <property type="protein sequence ID" value="EDP41888.1"/>
    <property type="molecule type" value="Genomic_DNA"/>
</dbReference>
<dbReference type="InParanoid" id="A8Q9Y9"/>
<proteinExistence type="inferred from homology"/>
<evidence type="ECO:0000256" key="1">
    <source>
        <dbReference type="ARBA" id="ARBA00009199"/>
    </source>
</evidence>
<comment type="caution">
    <text evidence="6">The sequence shown here is derived from an EMBL/GenBank/DDBJ whole genome shotgun (WGS) entry which is preliminary data.</text>
</comment>
<name>A8Q9Y9_MALGO</name>
<organism evidence="6 7">
    <name type="scientific">Malassezia globosa (strain ATCC MYA-4612 / CBS 7966)</name>
    <name type="common">Dandruff-associated fungus</name>
    <dbReference type="NCBI Taxonomy" id="425265"/>
    <lineage>
        <taxon>Eukaryota</taxon>
        <taxon>Fungi</taxon>
        <taxon>Dikarya</taxon>
        <taxon>Basidiomycota</taxon>
        <taxon>Ustilaginomycotina</taxon>
        <taxon>Malasseziomycetes</taxon>
        <taxon>Malasseziales</taxon>
        <taxon>Malasseziaceae</taxon>
        <taxon>Malassezia</taxon>
    </lineage>
</organism>
<protein>
    <recommendedName>
        <fullName evidence="5">Amidase domain-containing protein</fullName>
    </recommendedName>
</protein>
<dbReference type="Proteomes" id="UP000008837">
    <property type="component" value="Unassembled WGS sequence"/>
</dbReference>
<evidence type="ECO:0000256" key="3">
    <source>
        <dbReference type="PIRSR" id="PIRSR001221-1"/>
    </source>
</evidence>
<evidence type="ECO:0000259" key="5">
    <source>
        <dbReference type="Pfam" id="PF01425"/>
    </source>
</evidence>
<feature type="active site" description="Charge relay system" evidence="3">
    <location>
        <position position="132"/>
    </location>
</feature>
<dbReference type="OMA" id="HEWYENQ"/>
<dbReference type="PIRSF" id="PIRSF001221">
    <property type="entry name" value="Amidase_fungi"/>
    <property type="match status" value="1"/>
</dbReference>
<feature type="binding site" evidence="4">
    <location>
        <begin position="230"/>
        <end position="233"/>
    </location>
    <ligand>
        <name>substrate</name>
    </ligand>
</feature>
<feature type="binding site" evidence="4">
    <location>
        <position position="209"/>
    </location>
    <ligand>
        <name>substrate</name>
    </ligand>
</feature>
<dbReference type="InterPro" id="IPR036928">
    <property type="entry name" value="AS_sf"/>
</dbReference>
<keyword evidence="7" id="KW-1185">Reference proteome</keyword>
<feature type="active site" description="Acyl-ester intermediate" evidence="3">
    <location>
        <position position="233"/>
    </location>
</feature>
<feature type="domain" description="Amidase" evidence="5">
    <location>
        <begin position="76"/>
        <end position="532"/>
    </location>
</feature>
<keyword evidence="2" id="KW-0378">Hydrolase</keyword>
<dbReference type="PANTHER" id="PTHR46072">
    <property type="entry name" value="AMIDASE-RELATED-RELATED"/>
    <property type="match status" value="1"/>
</dbReference>
<accession>A8Q9Y9</accession>
<dbReference type="RefSeq" id="XP_001729102.1">
    <property type="nucleotide sequence ID" value="XM_001729050.1"/>
</dbReference>
<dbReference type="GeneID" id="5853409"/>
<reference evidence="6 7" key="1">
    <citation type="journal article" date="2007" name="Proc. Natl. Acad. Sci. U.S.A.">
        <title>Dandruff-associated Malassezia genomes reveal convergent and divergent virulence traits shared with plant and human fungal pathogens.</title>
        <authorList>
            <person name="Xu J."/>
            <person name="Saunders C.W."/>
            <person name="Hu P."/>
            <person name="Grant R.A."/>
            <person name="Boekhout T."/>
            <person name="Kuramae E.E."/>
            <person name="Kronstad J.W."/>
            <person name="Deangelis Y.M."/>
            <person name="Reeder N.L."/>
            <person name="Johnstone K.R."/>
            <person name="Leland M."/>
            <person name="Fieno A.M."/>
            <person name="Begley W.M."/>
            <person name="Sun Y."/>
            <person name="Lacey M.P."/>
            <person name="Chaudhary T."/>
            <person name="Keough T."/>
            <person name="Chu L."/>
            <person name="Sears R."/>
            <person name="Yuan B."/>
            <person name="Dawson T.L.Jr."/>
        </authorList>
    </citation>
    <scope>NUCLEOTIDE SEQUENCE [LARGE SCALE GENOMIC DNA]</scope>
    <source>
        <strain evidence="7">ATCC MYA-4612 / CBS 7966</strain>
    </source>
</reference>
<dbReference type="AlphaFoldDB" id="A8Q9Y9"/>
<evidence type="ECO:0000313" key="7">
    <source>
        <dbReference type="Proteomes" id="UP000008837"/>
    </source>
</evidence>
<dbReference type="VEuPathDB" id="FungiDB:MGL_3569"/>
<dbReference type="SUPFAM" id="SSF75304">
    <property type="entry name" value="Amidase signature (AS) enzymes"/>
    <property type="match status" value="1"/>
</dbReference>
<dbReference type="Gene3D" id="3.90.1300.10">
    <property type="entry name" value="Amidase signature (AS) domain"/>
    <property type="match status" value="1"/>
</dbReference>
<dbReference type="Pfam" id="PF01425">
    <property type="entry name" value="Amidase"/>
    <property type="match status" value="1"/>
</dbReference>
<dbReference type="OrthoDB" id="6428749at2759"/>
<sequence>MIDSLSWQDLAQAKRDALKNSIPKNWRLEQVPSPEHLQNGVEFVESNLSPEERQITELPLEVLRPALQAGLVSSKEATLAFAHRAALAHQLTNCLTEFILEDALRRADELDIYLKETGRPVGPLHGVPVSLKDLFYLEGTDTTVGFAAWLNDKAMIQDEAGVVKILRNAGAVFFVKTNVPTSMMCAETVNNIFGFTNNAINRFCSAAGSSGGEGSLLALRGSPLGIGSDIGGSIRLPASVAGVWGLKVTPGRFPIIGTRSTDPGQVLIPSVVGPMANSLQALEICTKLLLSSQPWLVDPSVVELPWKNCDLPSNLVFGVMLNDGIVHPQPPIEQALTQVVDALERDGHEVISFSPPSHFQALTLWLEIMTQCAGEQIHELIEKAGEPLIEEVAAIFGSKKGERSAISVAEAHEQAMGLKAYRMEYERAWNETAQQSRCGRAMDGILLPNTGVVCWRRGGVTYQGYTPPANVLHFPSISMPLAKAEPVPQTHRQNFLSSIDEDVYHAYDPDMSRGMPVGIQLMGRRFQEEKLLAMAQAVEFSCSRASLTRTKACL</sequence>
<gene>
    <name evidence="6" type="ORF">MGL_3569</name>
</gene>
<feature type="active site" description="Charge relay system" evidence="3">
    <location>
        <position position="209"/>
    </location>
</feature>
<dbReference type="InterPro" id="IPR023631">
    <property type="entry name" value="Amidase_dom"/>
</dbReference>